<evidence type="ECO:0000313" key="2">
    <source>
        <dbReference type="Proteomes" id="UP000017090"/>
    </source>
</evidence>
<organism evidence="1 2">
    <name type="scientific">Megasphaera vaginalis</name>
    <name type="common">ex Srinivasan et al. 2021</name>
    <dbReference type="NCBI Taxonomy" id="1111454"/>
    <lineage>
        <taxon>Bacteria</taxon>
        <taxon>Bacillati</taxon>
        <taxon>Bacillota</taxon>
        <taxon>Negativicutes</taxon>
        <taxon>Veillonellales</taxon>
        <taxon>Veillonellaceae</taxon>
        <taxon>Megasphaera</taxon>
    </lineage>
</organism>
<dbReference type="PATRIC" id="fig|1111454.3.peg.1265"/>
<protein>
    <submittedName>
        <fullName evidence="1">Uncharacterized protein</fullName>
    </submittedName>
</protein>
<dbReference type="EMBL" id="AWXA01000036">
    <property type="protein sequence ID" value="ERT59355.1"/>
    <property type="molecule type" value="Genomic_DNA"/>
</dbReference>
<name>U7UJ44_9FIRM</name>
<dbReference type="eggNOG" id="ENOG50339IH">
    <property type="taxonomic scope" value="Bacteria"/>
</dbReference>
<sequence length="107" mass="12208">MYTDTVTVERMSNVKDVDGADSFAAYTVYENLPCQLSQYSEAQTAETHDREYRVGDNFRISLDPSYDIQPNDKLHVTHNGQVFLLNASRAFKYPSHQEIVGRKDSEA</sequence>
<comment type="caution">
    <text evidence="1">The sequence shown here is derived from an EMBL/GenBank/DDBJ whole genome shotgun (WGS) entry which is preliminary data.</text>
</comment>
<dbReference type="OrthoDB" id="2942871at2"/>
<reference evidence="1 2" key="1">
    <citation type="submission" date="2013-09" db="EMBL/GenBank/DDBJ databases">
        <authorList>
            <person name="Durkin A.S."/>
            <person name="Haft D.R."/>
            <person name="McCorrison J."/>
            <person name="Torralba M."/>
            <person name="Gillis M."/>
            <person name="Haft D.H."/>
            <person name="Methe B."/>
            <person name="Sutton G."/>
            <person name="Nelson K.E."/>
        </authorList>
    </citation>
    <scope>NUCLEOTIDE SEQUENCE [LARGE SCALE GENOMIC DNA]</scope>
    <source>
        <strain evidence="1 2">BV3C16-1</strain>
    </source>
</reference>
<dbReference type="AlphaFoldDB" id="U7UJ44"/>
<dbReference type="Proteomes" id="UP000017090">
    <property type="component" value="Unassembled WGS sequence"/>
</dbReference>
<evidence type="ECO:0000313" key="1">
    <source>
        <dbReference type="EMBL" id="ERT59355.1"/>
    </source>
</evidence>
<dbReference type="STRING" id="1111454.HMPREF1250_0189"/>
<gene>
    <name evidence="1" type="ORF">HMPREF1250_0189</name>
</gene>
<proteinExistence type="predicted"/>
<accession>U7UJ44</accession>
<dbReference type="RefSeq" id="WP_023053761.1">
    <property type="nucleotide sequence ID" value="NZ_AWXA01000036.1"/>
</dbReference>
<keyword evidence="2" id="KW-1185">Reference proteome</keyword>